<proteinExistence type="predicted"/>
<dbReference type="AlphaFoldDB" id="A0A560JRY6"/>
<sequence length="69" mass="7627">MGNSGVGMLLGDVSATVLWLWFIGAFILGAVIWYGVSRSGHLRRSERAQLDRNTEAAQRRDDPQKPAAR</sequence>
<accession>A0A560JRY6</accession>
<evidence type="ECO:0000313" key="4">
    <source>
        <dbReference type="Proteomes" id="UP000315914"/>
    </source>
</evidence>
<feature type="region of interest" description="Disordered" evidence="1">
    <location>
        <begin position="45"/>
        <end position="69"/>
    </location>
</feature>
<dbReference type="OrthoDB" id="8241920at2"/>
<evidence type="ECO:0000256" key="2">
    <source>
        <dbReference type="SAM" id="Phobius"/>
    </source>
</evidence>
<evidence type="ECO:0000313" key="3">
    <source>
        <dbReference type="EMBL" id="TWB73902.1"/>
    </source>
</evidence>
<keyword evidence="2" id="KW-1133">Transmembrane helix</keyword>
<dbReference type="STRING" id="1399419.A5906_30070"/>
<organism evidence="3 4">
    <name type="scientific">Bradyrhizobium sacchari</name>
    <dbReference type="NCBI Taxonomy" id="1399419"/>
    <lineage>
        <taxon>Bacteria</taxon>
        <taxon>Pseudomonadati</taxon>
        <taxon>Pseudomonadota</taxon>
        <taxon>Alphaproteobacteria</taxon>
        <taxon>Hyphomicrobiales</taxon>
        <taxon>Nitrobacteraceae</taxon>
        <taxon>Bradyrhizobium</taxon>
    </lineage>
</organism>
<name>A0A560JRY6_9BRAD</name>
<dbReference type="EMBL" id="VITW01000005">
    <property type="protein sequence ID" value="TWB73902.1"/>
    <property type="molecule type" value="Genomic_DNA"/>
</dbReference>
<reference evidence="3 4" key="1">
    <citation type="submission" date="2019-06" db="EMBL/GenBank/DDBJ databases">
        <title>Genomic Encyclopedia of Type Strains, Phase IV (KMG-V): Genome sequencing to study the core and pangenomes of soil and plant-associated prokaryotes.</title>
        <authorList>
            <person name="Whitman W."/>
        </authorList>
    </citation>
    <scope>NUCLEOTIDE SEQUENCE [LARGE SCALE GENOMIC DNA]</scope>
    <source>
        <strain evidence="3 4">BR 10556</strain>
    </source>
</reference>
<evidence type="ECO:0000256" key="1">
    <source>
        <dbReference type="SAM" id="MobiDB-lite"/>
    </source>
</evidence>
<keyword evidence="2" id="KW-0472">Membrane</keyword>
<keyword evidence="4" id="KW-1185">Reference proteome</keyword>
<comment type="caution">
    <text evidence="3">The sequence shown here is derived from an EMBL/GenBank/DDBJ whole genome shotgun (WGS) entry which is preliminary data.</text>
</comment>
<feature type="transmembrane region" description="Helical" evidence="2">
    <location>
        <begin position="18"/>
        <end position="36"/>
    </location>
</feature>
<gene>
    <name evidence="3" type="ORF">FBZ95_105153</name>
</gene>
<dbReference type="Proteomes" id="UP000315914">
    <property type="component" value="Unassembled WGS sequence"/>
</dbReference>
<dbReference type="RefSeq" id="WP_080135373.1">
    <property type="nucleotide sequence ID" value="NZ_LWIG01000008.1"/>
</dbReference>
<protein>
    <submittedName>
        <fullName evidence="3">Uncharacterized protein</fullName>
    </submittedName>
</protein>
<keyword evidence="2" id="KW-0812">Transmembrane</keyword>